<dbReference type="Proteomes" id="UP001249851">
    <property type="component" value="Unassembled WGS sequence"/>
</dbReference>
<organism evidence="1 2">
    <name type="scientific">Acropora cervicornis</name>
    <name type="common">Staghorn coral</name>
    <dbReference type="NCBI Taxonomy" id="6130"/>
    <lineage>
        <taxon>Eukaryota</taxon>
        <taxon>Metazoa</taxon>
        <taxon>Cnidaria</taxon>
        <taxon>Anthozoa</taxon>
        <taxon>Hexacorallia</taxon>
        <taxon>Scleractinia</taxon>
        <taxon>Astrocoeniina</taxon>
        <taxon>Acroporidae</taxon>
        <taxon>Acropora</taxon>
    </lineage>
</organism>
<evidence type="ECO:0000313" key="2">
    <source>
        <dbReference type="Proteomes" id="UP001249851"/>
    </source>
</evidence>
<dbReference type="EMBL" id="JARQWQ010000013">
    <property type="protein sequence ID" value="KAK2568028.1"/>
    <property type="molecule type" value="Genomic_DNA"/>
</dbReference>
<proteinExistence type="predicted"/>
<protein>
    <submittedName>
        <fullName evidence="1">Uncharacterized protein</fullName>
    </submittedName>
</protein>
<keyword evidence="2" id="KW-1185">Reference proteome</keyword>
<comment type="caution">
    <text evidence="1">The sequence shown here is derived from an EMBL/GenBank/DDBJ whole genome shotgun (WGS) entry which is preliminary data.</text>
</comment>
<accession>A0AAD9QVB1</accession>
<gene>
    <name evidence="1" type="ORF">P5673_007937</name>
</gene>
<reference evidence="1" key="2">
    <citation type="journal article" date="2023" name="Science">
        <title>Genomic signatures of disease resistance in endangered staghorn corals.</title>
        <authorList>
            <person name="Vollmer S.V."/>
            <person name="Selwyn J.D."/>
            <person name="Despard B.A."/>
            <person name="Roesel C.L."/>
        </authorList>
    </citation>
    <scope>NUCLEOTIDE SEQUENCE</scope>
    <source>
        <strain evidence="1">K2</strain>
    </source>
</reference>
<evidence type="ECO:0000313" key="1">
    <source>
        <dbReference type="EMBL" id="KAK2568028.1"/>
    </source>
</evidence>
<reference evidence="1" key="1">
    <citation type="journal article" date="2023" name="G3 (Bethesda)">
        <title>Whole genome assembly and annotation of the endangered Caribbean coral Acropora cervicornis.</title>
        <authorList>
            <person name="Selwyn J.D."/>
            <person name="Vollmer S.V."/>
        </authorList>
    </citation>
    <scope>NUCLEOTIDE SEQUENCE</scope>
    <source>
        <strain evidence="1">K2</strain>
    </source>
</reference>
<dbReference type="AlphaFoldDB" id="A0AAD9QVB1"/>
<name>A0AAD9QVB1_ACRCE</name>
<sequence>MMVLNEKTSALVGFVKIAGNQVFQLELLSASERLMKEQLGSVIGISSAVKAVGFLTLNKRVQKR</sequence>